<evidence type="ECO:0000256" key="2">
    <source>
        <dbReference type="SAM" id="MobiDB-lite"/>
    </source>
</evidence>
<evidence type="ECO:0000313" key="6">
    <source>
        <dbReference type="Proteomes" id="UP000054516"/>
    </source>
</evidence>
<feature type="domain" description="Major facilitator superfamily (MFS) profile" evidence="4">
    <location>
        <begin position="33"/>
        <end position="96"/>
    </location>
</feature>
<evidence type="ECO:0000259" key="4">
    <source>
        <dbReference type="PROSITE" id="PS50850"/>
    </source>
</evidence>
<proteinExistence type="predicted"/>
<evidence type="ECO:0000313" key="5">
    <source>
        <dbReference type="EMBL" id="GAP82406.1"/>
    </source>
</evidence>
<protein>
    <submittedName>
        <fullName evidence="5">Putative macrolide phosphotransferase k</fullName>
    </submittedName>
</protein>
<dbReference type="OrthoDB" id="10021397at2759"/>
<keyword evidence="6" id="KW-1185">Reference proteome</keyword>
<keyword evidence="3" id="KW-1133">Transmembrane helix</keyword>
<comment type="subcellular location">
    <subcellularLocation>
        <location evidence="1">Membrane</location>
        <topology evidence="1">Multi-pass membrane protein</topology>
    </subcellularLocation>
</comment>
<dbReference type="PROSITE" id="PS50850">
    <property type="entry name" value="MFS"/>
    <property type="match status" value="1"/>
</dbReference>
<keyword evidence="3" id="KW-0472">Membrane</keyword>
<reference evidence="5" key="1">
    <citation type="submission" date="2016-03" db="EMBL/GenBank/DDBJ databases">
        <title>Draft genome sequence of Rosellinia necatrix.</title>
        <authorList>
            <person name="Kanematsu S."/>
        </authorList>
    </citation>
    <scope>NUCLEOTIDE SEQUENCE [LARGE SCALE GENOMIC DNA]</scope>
    <source>
        <strain evidence="5">W97</strain>
    </source>
</reference>
<evidence type="ECO:0000256" key="3">
    <source>
        <dbReference type="SAM" id="Phobius"/>
    </source>
</evidence>
<feature type="region of interest" description="Disordered" evidence="2">
    <location>
        <begin position="1"/>
        <end position="25"/>
    </location>
</feature>
<dbReference type="AlphaFoldDB" id="A0A1W2TAK7"/>
<dbReference type="GO" id="GO:0022857">
    <property type="term" value="F:transmembrane transporter activity"/>
    <property type="evidence" value="ECO:0007669"/>
    <property type="project" value="InterPro"/>
</dbReference>
<dbReference type="GO" id="GO:0016740">
    <property type="term" value="F:transferase activity"/>
    <property type="evidence" value="ECO:0007669"/>
    <property type="project" value="UniProtKB-KW"/>
</dbReference>
<keyword evidence="5" id="KW-0808">Transferase</keyword>
<dbReference type="EMBL" id="DF977513">
    <property type="protein sequence ID" value="GAP82406.1"/>
    <property type="molecule type" value="Genomic_DNA"/>
</dbReference>
<feature type="transmembrane region" description="Helical" evidence="3">
    <location>
        <begin position="30"/>
        <end position="56"/>
    </location>
</feature>
<keyword evidence="3" id="KW-0812">Transmembrane</keyword>
<sequence length="96" mass="10285">MAAAPVTPSHPGTEIETEEASTTSPKSASFWLVISSLCLIAFTSALDGFIIAIALLHILSFFNIGDSYVEMANCFVFTQTVAQPAIAQLCDLFGRR</sequence>
<name>A0A1W2TAK7_ROSNE</name>
<dbReference type="SUPFAM" id="SSF103473">
    <property type="entry name" value="MFS general substrate transporter"/>
    <property type="match status" value="1"/>
</dbReference>
<dbReference type="InterPro" id="IPR036259">
    <property type="entry name" value="MFS_trans_sf"/>
</dbReference>
<accession>A0A1W2TAK7</accession>
<gene>
    <name evidence="5" type="ORF">SAMD00023353_6800020</name>
</gene>
<evidence type="ECO:0000256" key="1">
    <source>
        <dbReference type="ARBA" id="ARBA00004141"/>
    </source>
</evidence>
<dbReference type="GO" id="GO:0016020">
    <property type="term" value="C:membrane"/>
    <property type="evidence" value="ECO:0007669"/>
    <property type="project" value="UniProtKB-SubCell"/>
</dbReference>
<organism evidence="5">
    <name type="scientific">Rosellinia necatrix</name>
    <name type="common">White root-rot fungus</name>
    <dbReference type="NCBI Taxonomy" id="77044"/>
    <lineage>
        <taxon>Eukaryota</taxon>
        <taxon>Fungi</taxon>
        <taxon>Dikarya</taxon>
        <taxon>Ascomycota</taxon>
        <taxon>Pezizomycotina</taxon>
        <taxon>Sordariomycetes</taxon>
        <taxon>Xylariomycetidae</taxon>
        <taxon>Xylariales</taxon>
        <taxon>Xylariaceae</taxon>
        <taxon>Rosellinia</taxon>
    </lineage>
</organism>
<dbReference type="Proteomes" id="UP000054516">
    <property type="component" value="Unassembled WGS sequence"/>
</dbReference>
<dbReference type="InterPro" id="IPR020846">
    <property type="entry name" value="MFS_dom"/>
</dbReference>